<dbReference type="InterPro" id="IPR039315">
    <property type="entry name" value="CheW"/>
</dbReference>
<dbReference type="Gene3D" id="2.40.50.180">
    <property type="entry name" value="CheA-289, Domain 4"/>
    <property type="match status" value="1"/>
</dbReference>
<feature type="domain" description="CheW-like" evidence="1">
    <location>
        <begin position="54"/>
        <end position="197"/>
    </location>
</feature>
<sequence length="199" mass="22453">MKVVWNDIYNRLENARAAVERGFTPSPEERKLILRARAKTLAQVPKNKESTETHLKILGFFLNGEKYAVESVFIREVCPLKEMTPLPCTPPFILGIINIRGQILSVVDINKFFGITGKGTNVLNKTIIVHNNEMEFAIPAETITGVSYIPQDKIQPLPPTLTNIRAEYLKGMTMEQFIVLDMARILSDKRIVVNEEGEA</sequence>
<accession>A0A9X4H8T4</accession>
<gene>
    <name evidence="2" type="ORF">L7E55_12595</name>
</gene>
<protein>
    <submittedName>
        <fullName evidence="2">Chemotaxis protein CheW</fullName>
    </submittedName>
</protein>
<dbReference type="PROSITE" id="PS50851">
    <property type="entry name" value="CHEW"/>
    <property type="match status" value="1"/>
</dbReference>
<dbReference type="InterPro" id="IPR036061">
    <property type="entry name" value="CheW-like_dom_sf"/>
</dbReference>
<dbReference type="Pfam" id="PF01584">
    <property type="entry name" value="CheW"/>
    <property type="match status" value="1"/>
</dbReference>
<evidence type="ECO:0000259" key="1">
    <source>
        <dbReference type="PROSITE" id="PS50851"/>
    </source>
</evidence>
<keyword evidence="3" id="KW-1185">Reference proteome</keyword>
<name>A0A9X4H8T4_9FIRM</name>
<comment type="caution">
    <text evidence="2">The sequence shown here is derived from an EMBL/GenBank/DDBJ whole genome shotgun (WGS) entry which is preliminary data.</text>
</comment>
<dbReference type="GO" id="GO:0005829">
    <property type="term" value="C:cytosol"/>
    <property type="evidence" value="ECO:0007669"/>
    <property type="project" value="TreeGrafter"/>
</dbReference>
<evidence type="ECO:0000313" key="3">
    <source>
        <dbReference type="Proteomes" id="UP001154312"/>
    </source>
</evidence>
<reference evidence="2" key="1">
    <citation type="submission" date="2022-02" db="EMBL/GenBank/DDBJ databases">
        <authorList>
            <person name="Leng L."/>
        </authorList>
    </citation>
    <scope>NUCLEOTIDE SEQUENCE</scope>
    <source>
        <strain evidence="2">JI</strain>
    </source>
</reference>
<dbReference type="AlphaFoldDB" id="A0A9X4H8T4"/>
<organism evidence="2 3">
    <name type="scientific">Pelotomaculum isophthalicicum JI</name>
    <dbReference type="NCBI Taxonomy" id="947010"/>
    <lineage>
        <taxon>Bacteria</taxon>
        <taxon>Bacillati</taxon>
        <taxon>Bacillota</taxon>
        <taxon>Clostridia</taxon>
        <taxon>Eubacteriales</taxon>
        <taxon>Desulfotomaculaceae</taxon>
        <taxon>Pelotomaculum</taxon>
    </lineage>
</organism>
<dbReference type="PANTHER" id="PTHR22617">
    <property type="entry name" value="CHEMOTAXIS SENSOR HISTIDINE KINASE-RELATED"/>
    <property type="match status" value="1"/>
</dbReference>
<dbReference type="Gene3D" id="2.30.30.40">
    <property type="entry name" value="SH3 Domains"/>
    <property type="match status" value="1"/>
</dbReference>
<proteinExistence type="predicted"/>
<dbReference type="Proteomes" id="UP001154312">
    <property type="component" value="Unassembled WGS sequence"/>
</dbReference>
<dbReference type="GO" id="GO:0007165">
    <property type="term" value="P:signal transduction"/>
    <property type="evidence" value="ECO:0007669"/>
    <property type="project" value="InterPro"/>
</dbReference>
<dbReference type="RefSeq" id="WP_277444627.1">
    <property type="nucleotide sequence ID" value="NZ_JAKOAV010000025.1"/>
</dbReference>
<dbReference type="EMBL" id="JAKOAV010000025">
    <property type="protein sequence ID" value="MDF9409184.1"/>
    <property type="molecule type" value="Genomic_DNA"/>
</dbReference>
<dbReference type="PANTHER" id="PTHR22617:SF23">
    <property type="entry name" value="CHEMOTAXIS PROTEIN CHEW"/>
    <property type="match status" value="1"/>
</dbReference>
<dbReference type="InterPro" id="IPR002545">
    <property type="entry name" value="CheW-lke_dom"/>
</dbReference>
<dbReference type="SUPFAM" id="SSF50341">
    <property type="entry name" value="CheW-like"/>
    <property type="match status" value="1"/>
</dbReference>
<dbReference type="GO" id="GO:0006935">
    <property type="term" value="P:chemotaxis"/>
    <property type="evidence" value="ECO:0007669"/>
    <property type="project" value="InterPro"/>
</dbReference>
<evidence type="ECO:0000313" key="2">
    <source>
        <dbReference type="EMBL" id="MDF9409184.1"/>
    </source>
</evidence>
<dbReference type="SMART" id="SM00260">
    <property type="entry name" value="CheW"/>
    <property type="match status" value="1"/>
</dbReference>